<dbReference type="InterPro" id="IPR052355">
    <property type="entry name" value="CENP-V-like"/>
</dbReference>
<evidence type="ECO:0000256" key="2">
    <source>
        <dbReference type="ARBA" id="ARBA00022723"/>
    </source>
</evidence>
<dbReference type="EMBL" id="VICG01000007">
    <property type="protein sequence ID" value="KAA8570560.1"/>
    <property type="molecule type" value="Genomic_DNA"/>
</dbReference>
<feature type="domain" description="CENP-V/GFA" evidence="4">
    <location>
        <begin position="17"/>
        <end position="126"/>
    </location>
</feature>
<dbReference type="SUPFAM" id="SSF51316">
    <property type="entry name" value="Mss4-like"/>
    <property type="match status" value="2"/>
</dbReference>
<comment type="similarity">
    <text evidence="1">Belongs to the Gfa family.</text>
</comment>
<keyword evidence="2" id="KW-0479">Metal-binding</keyword>
<proteinExistence type="inferred from homology"/>
<evidence type="ECO:0000313" key="5">
    <source>
        <dbReference type="EMBL" id="KAA8570560.1"/>
    </source>
</evidence>
<dbReference type="GO" id="GO:0046872">
    <property type="term" value="F:metal ion binding"/>
    <property type="evidence" value="ECO:0007669"/>
    <property type="project" value="UniProtKB-KW"/>
</dbReference>
<dbReference type="InterPro" id="IPR011057">
    <property type="entry name" value="Mss4-like_sf"/>
</dbReference>
<sequence>MQTNHFDMSDAPELKTYNGNCHCGAFKYFIRVPVITSVTQCNCSICFTKGYRWVFPAQDCFEVIKGEGMLREYHFGQRTMVHRFCPTCGTGVQAFRYNTPKGRDVGINVNTLQDIDQWSLTVNKYDGLDREPQYIAPQHTGKLPKAEFENEKLYTGACHCGAVTIAFKAQAPLPEGKEFIQECNCSICSRGGTVICYPRKDQVSISGSSHLSTYSFGQRYNRFKFCSTCGITVYIEKDVSAVSRSPDTWNTWTSAQRERWPNILPINLRCFKGVEWDAIFIYKADLRGMDPRYIVPE</sequence>
<evidence type="ECO:0000256" key="3">
    <source>
        <dbReference type="ARBA" id="ARBA00022833"/>
    </source>
</evidence>
<name>A0A5M9JPI6_MONFR</name>
<feature type="domain" description="CENP-V/GFA" evidence="4">
    <location>
        <begin position="154"/>
        <end position="277"/>
    </location>
</feature>
<accession>A0A5M9JPI6</accession>
<protein>
    <recommendedName>
        <fullName evidence="4">CENP-V/GFA domain-containing protein</fullName>
    </recommendedName>
</protein>
<dbReference type="PANTHER" id="PTHR28620:SF1">
    <property type="entry name" value="CENP-V_GFA DOMAIN-CONTAINING PROTEIN"/>
    <property type="match status" value="1"/>
</dbReference>
<dbReference type="InterPro" id="IPR006913">
    <property type="entry name" value="CENP-V/GFA"/>
</dbReference>
<comment type="caution">
    <text evidence="5">The sequence shown here is derived from an EMBL/GenBank/DDBJ whole genome shotgun (WGS) entry which is preliminary data.</text>
</comment>
<dbReference type="AlphaFoldDB" id="A0A5M9JPI6"/>
<evidence type="ECO:0000259" key="4">
    <source>
        <dbReference type="PROSITE" id="PS51891"/>
    </source>
</evidence>
<dbReference type="VEuPathDB" id="FungiDB:MFRU_031g00260"/>
<dbReference type="Proteomes" id="UP000322873">
    <property type="component" value="Unassembled WGS sequence"/>
</dbReference>
<gene>
    <name evidence="5" type="ORF">EYC84_002822</name>
</gene>
<dbReference type="Pfam" id="PF04828">
    <property type="entry name" value="GFA"/>
    <property type="match status" value="2"/>
</dbReference>
<evidence type="ECO:0000256" key="1">
    <source>
        <dbReference type="ARBA" id="ARBA00005495"/>
    </source>
</evidence>
<keyword evidence="3" id="KW-0862">Zinc</keyword>
<keyword evidence="6" id="KW-1185">Reference proteome</keyword>
<organism evidence="5 6">
    <name type="scientific">Monilinia fructicola</name>
    <name type="common">Brown rot fungus</name>
    <name type="synonym">Ciboria fructicola</name>
    <dbReference type="NCBI Taxonomy" id="38448"/>
    <lineage>
        <taxon>Eukaryota</taxon>
        <taxon>Fungi</taxon>
        <taxon>Dikarya</taxon>
        <taxon>Ascomycota</taxon>
        <taxon>Pezizomycotina</taxon>
        <taxon>Leotiomycetes</taxon>
        <taxon>Helotiales</taxon>
        <taxon>Sclerotiniaceae</taxon>
        <taxon>Monilinia</taxon>
    </lineage>
</organism>
<evidence type="ECO:0000313" key="6">
    <source>
        <dbReference type="Proteomes" id="UP000322873"/>
    </source>
</evidence>
<dbReference type="Gene3D" id="2.170.150.70">
    <property type="match status" value="2"/>
</dbReference>
<dbReference type="GO" id="GO:0016846">
    <property type="term" value="F:carbon-sulfur lyase activity"/>
    <property type="evidence" value="ECO:0007669"/>
    <property type="project" value="InterPro"/>
</dbReference>
<dbReference type="PANTHER" id="PTHR28620">
    <property type="entry name" value="CENTROMERE PROTEIN V"/>
    <property type="match status" value="1"/>
</dbReference>
<dbReference type="PROSITE" id="PS51891">
    <property type="entry name" value="CENP_V_GFA"/>
    <property type="match status" value="2"/>
</dbReference>
<reference evidence="5 6" key="1">
    <citation type="submission" date="2019-06" db="EMBL/GenBank/DDBJ databases">
        <title>Genome Sequence of the Brown Rot Fungal Pathogen Monilinia fructicola.</title>
        <authorList>
            <person name="De Miccolis Angelini R.M."/>
            <person name="Landi L."/>
            <person name="Abate D."/>
            <person name="Pollastro S."/>
            <person name="Romanazzi G."/>
            <person name="Faretra F."/>
        </authorList>
    </citation>
    <scope>NUCLEOTIDE SEQUENCE [LARGE SCALE GENOMIC DNA]</scope>
    <source>
        <strain evidence="5 6">Mfrc123</strain>
    </source>
</reference>